<evidence type="ECO:0000259" key="15">
    <source>
        <dbReference type="PROSITE" id="PS50003"/>
    </source>
</evidence>
<evidence type="ECO:0000256" key="6">
    <source>
        <dbReference type="ARBA" id="ARBA00022679"/>
    </source>
</evidence>
<keyword evidence="12" id="KW-0175">Coiled coil</keyword>
<feature type="domain" description="PH" evidence="15">
    <location>
        <begin position="58"/>
        <end position="163"/>
    </location>
</feature>
<evidence type="ECO:0000256" key="11">
    <source>
        <dbReference type="ARBA" id="ARBA00023315"/>
    </source>
</evidence>
<feature type="transmembrane region" description="Helical" evidence="14">
    <location>
        <begin position="377"/>
        <end position="401"/>
    </location>
</feature>
<evidence type="ECO:0000313" key="16">
    <source>
        <dbReference type="EMBL" id="JAC66181.1"/>
    </source>
</evidence>
<dbReference type="Pfam" id="PF00169">
    <property type="entry name" value="PH"/>
    <property type="match status" value="1"/>
</dbReference>
<protein>
    <recommendedName>
        <fullName evidence="5">diacylglycerol O-acyltransferase</fullName>
        <ecNumber evidence="5">2.3.1.20</ecNumber>
    </recommendedName>
</protein>
<evidence type="ECO:0000256" key="1">
    <source>
        <dbReference type="ARBA" id="ARBA00004477"/>
    </source>
</evidence>
<dbReference type="PANTHER" id="PTHR10408:SF7">
    <property type="entry name" value="DIACYLGLYCEROL O-ACYLTRANSFERASE 1"/>
    <property type="match status" value="1"/>
</dbReference>
<sequence>MFLRRPVSKNSSQELQEQVINEEEDSSSSDVEVLRSKIRTLQEQNNRLQAVLQAKGNDFIKCGYLFKYRPFASGLLDNPWEMRYFVLRKNLIQYYRSESDTMFPPRGIVKLQSCVVEIEPLKKRRYFTFSIIDDDEKALALRLSTGDAAEGERWIAALEAVGVERQAASDDGPRPPPPAMDIRPTEEAVEKVAKVQRTRSADLRKRGFWKIPFFPAREGPQQKGAAPAQAPSQQTGKPRRGPFTGGVPVHIGSKNSVLSSEEVQNQQHSGLINLVMVIMFATHSRLIIENLLKYGMRSNPLYWVRALVESDVPWQVFACWPALALFIGLAYQTEVVAVRLLSNELRAKEAAEKKSDGDKADDGSSGATRRGVRWREAALAGAQTLTTTAMLLLPCWAVVWYEAPPLAGALLVTASVIYWMKMVSYAHCCNDLRTARRSGEIRPGERGNMEGFTAIEDPMLYPENVTAKNLAYFCVAPTLVYQVNFPRANRFRKRWVLRRLVELVAWFSVGAFLVEQYILPSCINSLHPLNSMDLGHSLERVLKLSLPSLYVWLIGFYILFHLWLNILAEFTYFGDREFYKDWWNATTVDEYWRKWNQPVHKWLMRTVYFPAMRMGLSQYGSVLATFFVSAVFHELLIGVPLQMMRSWAFFGMMGQIPLIAVTNLLKRKLKSDLVGNIIFWISFCILGQPIGVLLYYHDYIQEHS</sequence>
<dbReference type="SMART" id="SM00233">
    <property type="entry name" value="PH"/>
    <property type="match status" value="1"/>
</dbReference>
<dbReference type="AlphaFoldDB" id="A0A061R6P3"/>
<accession>A0A061R6P3</accession>
<evidence type="ECO:0000256" key="13">
    <source>
        <dbReference type="SAM" id="MobiDB-lite"/>
    </source>
</evidence>
<evidence type="ECO:0000256" key="14">
    <source>
        <dbReference type="SAM" id="Phobius"/>
    </source>
</evidence>
<evidence type="ECO:0000256" key="4">
    <source>
        <dbReference type="ARBA" id="ARBA00009010"/>
    </source>
</evidence>
<evidence type="ECO:0000256" key="3">
    <source>
        <dbReference type="ARBA" id="ARBA00005189"/>
    </source>
</evidence>
<name>A0A061R6P3_9CHLO</name>
<feature type="transmembrane region" description="Helical" evidence="14">
    <location>
        <begin position="622"/>
        <end position="641"/>
    </location>
</feature>
<dbReference type="InterPro" id="IPR014371">
    <property type="entry name" value="Oat_ACAT_DAG_ARE"/>
</dbReference>
<reference evidence="16" key="1">
    <citation type="submission" date="2014-05" db="EMBL/GenBank/DDBJ databases">
        <title>The transcriptome of the halophilic microalga Tetraselmis sp. GSL018 isolated from the Great Salt Lake, Utah.</title>
        <authorList>
            <person name="Jinkerson R.E."/>
            <person name="D'Adamo S."/>
            <person name="Posewitz M.C."/>
        </authorList>
    </citation>
    <scope>NUCLEOTIDE SEQUENCE</scope>
    <source>
        <strain evidence="16">GSL018</strain>
    </source>
</reference>
<feature type="transmembrane region" description="Helical" evidence="14">
    <location>
        <begin position="500"/>
        <end position="519"/>
    </location>
</feature>
<evidence type="ECO:0000256" key="8">
    <source>
        <dbReference type="ARBA" id="ARBA00022824"/>
    </source>
</evidence>
<dbReference type="PROSITE" id="PS50003">
    <property type="entry name" value="PH_DOMAIN"/>
    <property type="match status" value="1"/>
</dbReference>
<evidence type="ECO:0000256" key="5">
    <source>
        <dbReference type="ARBA" id="ARBA00013244"/>
    </source>
</evidence>
<dbReference type="PANTHER" id="PTHR10408">
    <property type="entry name" value="STEROL O-ACYLTRANSFERASE"/>
    <property type="match status" value="1"/>
</dbReference>
<keyword evidence="10 14" id="KW-0472">Membrane</keyword>
<comment type="similarity">
    <text evidence="4">Belongs to the membrane-bound acyltransferase family. Sterol o-acyltransferase subfamily.</text>
</comment>
<feature type="compositionally biased region" description="Low complexity" evidence="13">
    <location>
        <begin position="219"/>
        <end position="236"/>
    </location>
</feature>
<proteinExistence type="inferred from homology"/>
<dbReference type="InterPro" id="IPR011993">
    <property type="entry name" value="PH-like_dom_sf"/>
</dbReference>
<feature type="transmembrane region" description="Helical" evidence="14">
    <location>
        <begin position="647"/>
        <end position="665"/>
    </location>
</feature>
<feature type="transmembrane region" description="Helical" evidence="14">
    <location>
        <begin position="271"/>
        <end position="292"/>
    </location>
</feature>
<keyword evidence="9 14" id="KW-1133">Transmembrane helix</keyword>
<dbReference type="GO" id="GO:0019432">
    <property type="term" value="P:triglyceride biosynthetic process"/>
    <property type="evidence" value="ECO:0007669"/>
    <property type="project" value="UniProtKB-UniPathway"/>
</dbReference>
<comment type="subcellular location">
    <subcellularLocation>
        <location evidence="1">Endoplasmic reticulum membrane</location>
        <topology evidence="1">Multi-pass membrane protein</topology>
    </subcellularLocation>
</comment>
<dbReference type="Pfam" id="PF03062">
    <property type="entry name" value="MBOAT"/>
    <property type="match status" value="1"/>
</dbReference>
<evidence type="ECO:0000256" key="9">
    <source>
        <dbReference type="ARBA" id="ARBA00022989"/>
    </source>
</evidence>
<keyword evidence="11 16" id="KW-0012">Acyltransferase</keyword>
<keyword evidence="7 14" id="KW-0812">Transmembrane</keyword>
<keyword evidence="6 16" id="KW-0808">Transferase</keyword>
<gene>
    <name evidence="16" type="primary">DGAT1</name>
    <name evidence="16" type="ORF">TSPGSL018_14309</name>
</gene>
<feature type="region of interest" description="Disordered" evidence="13">
    <location>
        <begin position="1"/>
        <end position="28"/>
    </location>
</feature>
<dbReference type="InterPro" id="IPR001849">
    <property type="entry name" value="PH_domain"/>
</dbReference>
<comment type="pathway">
    <text evidence="3">Lipid metabolism.</text>
</comment>
<feature type="coiled-coil region" evidence="12">
    <location>
        <begin position="31"/>
        <end position="58"/>
    </location>
</feature>
<evidence type="ECO:0000256" key="12">
    <source>
        <dbReference type="SAM" id="Coils"/>
    </source>
</evidence>
<dbReference type="EC" id="2.3.1.20" evidence="5"/>
<feature type="transmembrane region" description="Helical" evidence="14">
    <location>
        <begin position="407"/>
        <end position="428"/>
    </location>
</feature>
<dbReference type="UniPathway" id="UPA00282"/>
<evidence type="ECO:0000256" key="7">
    <source>
        <dbReference type="ARBA" id="ARBA00022692"/>
    </source>
</evidence>
<dbReference type="InterPro" id="IPR004299">
    <property type="entry name" value="MBOAT_fam"/>
</dbReference>
<dbReference type="EMBL" id="GBEZ01020499">
    <property type="protein sequence ID" value="JAC66181.1"/>
    <property type="molecule type" value="Transcribed_RNA"/>
</dbReference>
<organism evidence="16">
    <name type="scientific">Tetraselmis sp. GSL018</name>
    <dbReference type="NCBI Taxonomy" id="582737"/>
    <lineage>
        <taxon>Eukaryota</taxon>
        <taxon>Viridiplantae</taxon>
        <taxon>Chlorophyta</taxon>
        <taxon>core chlorophytes</taxon>
        <taxon>Chlorodendrophyceae</taxon>
        <taxon>Chlorodendrales</taxon>
        <taxon>Chlorodendraceae</taxon>
        <taxon>Tetraselmis</taxon>
    </lineage>
</organism>
<evidence type="ECO:0000256" key="10">
    <source>
        <dbReference type="ARBA" id="ARBA00023136"/>
    </source>
</evidence>
<feature type="transmembrane region" description="Helical" evidence="14">
    <location>
        <begin position="549"/>
        <end position="568"/>
    </location>
</feature>
<dbReference type="GO" id="GO:0005789">
    <property type="term" value="C:endoplasmic reticulum membrane"/>
    <property type="evidence" value="ECO:0007669"/>
    <property type="project" value="UniProtKB-SubCell"/>
</dbReference>
<dbReference type="GO" id="GO:0004144">
    <property type="term" value="F:diacylglycerol O-acyltransferase activity"/>
    <property type="evidence" value="ECO:0007669"/>
    <property type="project" value="UniProtKB-EC"/>
</dbReference>
<comment type="pathway">
    <text evidence="2">Glycerolipid metabolism; triacylglycerol biosynthesis.</text>
</comment>
<feature type="transmembrane region" description="Helical" evidence="14">
    <location>
        <begin position="312"/>
        <end position="331"/>
    </location>
</feature>
<feature type="region of interest" description="Disordered" evidence="13">
    <location>
        <begin position="216"/>
        <end position="246"/>
    </location>
</feature>
<keyword evidence="8" id="KW-0256">Endoplasmic reticulum</keyword>
<dbReference type="SUPFAM" id="SSF50729">
    <property type="entry name" value="PH domain-like"/>
    <property type="match status" value="1"/>
</dbReference>
<evidence type="ECO:0000256" key="2">
    <source>
        <dbReference type="ARBA" id="ARBA00004771"/>
    </source>
</evidence>
<feature type="transmembrane region" description="Helical" evidence="14">
    <location>
        <begin position="677"/>
        <end position="696"/>
    </location>
</feature>
<feature type="compositionally biased region" description="Polar residues" evidence="13">
    <location>
        <begin position="8"/>
        <end position="19"/>
    </location>
</feature>
<dbReference type="Gene3D" id="2.30.29.30">
    <property type="entry name" value="Pleckstrin-homology domain (PH domain)/Phosphotyrosine-binding domain (PTB)"/>
    <property type="match status" value="1"/>
</dbReference>